<proteinExistence type="predicted"/>
<dbReference type="InterPro" id="IPR035890">
    <property type="entry name" value="Anti-sigma-28_factor_FlgM_sf"/>
</dbReference>
<organism evidence="2 3">
    <name type="scientific">Endozoicomonas euniceicola</name>
    <dbReference type="NCBI Taxonomy" id="1234143"/>
    <lineage>
        <taxon>Bacteria</taxon>
        <taxon>Pseudomonadati</taxon>
        <taxon>Pseudomonadota</taxon>
        <taxon>Gammaproteobacteria</taxon>
        <taxon>Oceanospirillales</taxon>
        <taxon>Endozoicomonadaceae</taxon>
        <taxon>Endozoicomonas</taxon>
    </lineage>
</organism>
<keyword evidence="3" id="KW-1185">Reference proteome</keyword>
<gene>
    <name evidence="2" type="ORF">NX720_03255</name>
</gene>
<dbReference type="InterPro" id="IPR031316">
    <property type="entry name" value="FlgM_C"/>
</dbReference>
<keyword evidence="2" id="KW-0282">Flagellum</keyword>
<dbReference type="SUPFAM" id="SSF101498">
    <property type="entry name" value="Anti-sigma factor FlgM"/>
    <property type="match status" value="1"/>
</dbReference>
<evidence type="ECO:0000313" key="3">
    <source>
        <dbReference type="Proteomes" id="UP001163255"/>
    </source>
</evidence>
<name>A0ABY6GW26_9GAMM</name>
<evidence type="ECO:0000259" key="1">
    <source>
        <dbReference type="Pfam" id="PF04316"/>
    </source>
</evidence>
<sequence length="66" mass="7549">MEDKVQPEYKATQVVEVGSAEERVRALREAYLNGTLTVDSAKLARKMLSFERSLDCLYHNDSESLR</sequence>
<dbReference type="RefSeq" id="WP_262599349.1">
    <property type="nucleotide sequence ID" value="NZ_CP103300.1"/>
</dbReference>
<feature type="domain" description="Anti-sigma-28 factor FlgM C-terminal" evidence="1">
    <location>
        <begin position="20"/>
        <end position="48"/>
    </location>
</feature>
<dbReference type="Pfam" id="PF04316">
    <property type="entry name" value="FlgM"/>
    <property type="match status" value="1"/>
</dbReference>
<dbReference type="Proteomes" id="UP001163255">
    <property type="component" value="Chromosome"/>
</dbReference>
<accession>A0ABY6GW26</accession>
<dbReference type="EMBL" id="CP103300">
    <property type="protein sequence ID" value="UYM16955.1"/>
    <property type="molecule type" value="Genomic_DNA"/>
</dbReference>
<keyword evidence="2" id="KW-0969">Cilium</keyword>
<evidence type="ECO:0000313" key="2">
    <source>
        <dbReference type="EMBL" id="UYM16955.1"/>
    </source>
</evidence>
<keyword evidence="2" id="KW-0966">Cell projection</keyword>
<reference evidence="2" key="1">
    <citation type="submission" date="2022-10" db="EMBL/GenBank/DDBJ databases">
        <title>Completed Genome Sequence of two octocoral isolated bacterium, Endozoicomonas euniceicola EF212T and Endozoicomonas gorgoniicola PS125T.</title>
        <authorList>
            <person name="Chiou Y.-J."/>
            <person name="Chen Y.-H."/>
        </authorList>
    </citation>
    <scope>NUCLEOTIDE SEQUENCE</scope>
    <source>
        <strain evidence="2">EF212</strain>
    </source>
</reference>
<protein>
    <submittedName>
        <fullName evidence="2">Flagellar biosynthesis anti-sigma factor FlgM</fullName>
    </submittedName>
</protein>